<name>A0A158C657_9BURK</name>
<dbReference type="OrthoDB" id="9132375at2"/>
<proteinExistence type="predicted"/>
<dbReference type="RefSeq" id="WP_061135857.1">
    <property type="nucleotide sequence ID" value="NZ_FCNX02000009.1"/>
</dbReference>
<reference evidence="1" key="1">
    <citation type="submission" date="2016-01" db="EMBL/GenBank/DDBJ databases">
        <authorList>
            <person name="Peeters C."/>
        </authorList>
    </citation>
    <scope>NUCLEOTIDE SEQUENCE</scope>
    <source>
        <strain evidence="1">LMG 29320</strain>
    </source>
</reference>
<accession>A0A158C657</accession>
<dbReference type="Proteomes" id="UP000054903">
    <property type="component" value="Unassembled WGS sequence"/>
</dbReference>
<dbReference type="EMBL" id="FCNX02000009">
    <property type="protein sequence ID" value="SAK77761.1"/>
    <property type="molecule type" value="Genomic_DNA"/>
</dbReference>
<comment type="caution">
    <text evidence="1">The sequence shown here is derived from an EMBL/GenBank/DDBJ whole genome shotgun (WGS) entry which is preliminary data.</text>
</comment>
<evidence type="ECO:0000313" key="2">
    <source>
        <dbReference type="Proteomes" id="UP000054903"/>
    </source>
</evidence>
<evidence type="ECO:0008006" key="3">
    <source>
        <dbReference type="Google" id="ProtNLM"/>
    </source>
</evidence>
<sequence length="134" mass="13953">MYPVLMQPFFSVAQASLETSMRAASSVALGFQHVRELNEKTIQSTLANVRMQSGALDAAEARPAMPLAFFSYANELFSIITATTADVIGAMGANASLPEPGTPKLVLADAVEPSPTGGTAIVDATGEIVARVPK</sequence>
<dbReference type="AlphaFoldDB" id="A0A158C657"/>
<gene>
    <name evidence="1" type="ORF">AWB77_03685</name>
</gene>
<evidence type="ECO:0000313" key="1">
    <source>
        <dbReference type="EMBL" id="SAK77761.1"/>
    </source>
</evidence>
<keyword evidence="2" id="KW-1185">Reference proteome</keyword>
<organism evidence="1 2">
    <name type="scientific">Caballeronia fortuita</name>
    <dbReference type="NCBI Taxonomy" id="1777138"/>
    <lineage>
        <taxon>Bacteria</taxon>
        <taxon>Pseudomonadati</taxon>
        <taxon>Pseudomonadota</taxon>
        <taxon>Betaproteobacteria</taxon>
        <taxon>Burkholderiales</taxon>
        <taxon>Burkholderiaceae</taxon>
        <taxon>Caballeronia</taxon>
    </lineage>
</organism>
<protein>
    <recommendedName>
        <fullName evidence="3">Phasin family protein</fullName>
    </recommendedName>
</protein>